<protein>
    <submittedName>
        <fullName evidence="4">Uncharacterized protein</fullName>
    </submittedName>
</protein>
<reference evidence="4 5" key="1">
    <citation type="submission" date="2019-10" db="EMBL/GenBank/DDBJ databases">
        <title>Whole genome shotgun sequence of Acrocarpospora corrugata NBRC 13972.</title>
        <authorList>
            <person name="Ichikawa N."/>
            <person name="Kimura A."/>
            <person name="Kitahashi Y."/>
            <person name="Komaki H."/>
            <person name="Oguchi A."/>
        </authorList>
    </citation>
    <scope>NUCLEOTIDE SEQUENCE [LARGE SCALE GENOMIC DNA]</scope>
    <source>
        <strain evidence="4 5">NBRC 13972</strain>
    </source>
</reference>
<feature type="coiled-coil region" evidence="1">
    <location>
        <begin position="119"/>
        <end position="146"/>
    </location>
</feature>
<keyword evidence="3" id="KW-1133">Transmembrane helix</keyword>
<feature type="transmembrane region" description="Helical" evidence="3">
    <location>
        <begin position="175"/>
        <end position="193"/>
    </location>
</feature>
<proteinExistence type="predicted"/>
<evidence type="ECO:0000256" key="2">
    <source>
        <dbReference type="SAM" id="MobiDB-lite"/>
    </source>
</evidence>
<evidence type="ECO:0000313" key="5">
    <source>
        <dbReference type="Proteomes" id="UP000334990"/>
    </source>
</evidence>
<feature type="region of interest" description="Disordered" evidence="2">
    <location>
        <begin position="1"/>
        <end position="48"/>
    </location>
</feature>
<dbReference type="AlphaFoldDB" id="A0A5M3W3H0"/>
<feature type="transmembrane region" description="Helical" evidence="3">
    <location>
        <begin position="289"/>
        <end position="311"/>
    </location>
</feature>
<feature type="transmembrane region" description="Helical" evidence="3">
    <location>
        <begin position="239"/>
        <end position="261"/>
    </location>
</feature>
<sequence>MSRPRLPGWFRRRPGTPSPARHQPPDPGMPADVGLDVARGPLFGPEPDPSLLRLQAEQAGLRDGERRMFDEYSFVSDSRPPYLRELDARREMEIHEAGIRAKAELNLMDAHEARYHGERIDAEERVRIATEELAEAKEHEKALLDELGMLHSDGGRPAAKWVGSRARKKEWPARAGLVLIIMLLAGVEIPIHFGSFSYLRHPVEMTWVLAAAVSFALILGPHWAGHWARGRYVPGGGKVPVAGSVAIMLTWLVAVITLARFRQVTLSLPVSDDVDTTDLLAQAGFTGGWSVLMFAAVLLLSGAIAFMLGFMAEHPHVKAMRAVVAERKAAERLAGVAKRDRAVVQHKVDTGQKRRDGLLESWRQREEVIGHMFDAAEFAYRNGVAQVGGHPDITDAAGNLR</sequence>
<evidence type="ECO:0000313" key="4">
    <source>
        <dbReference type="EMBL" id="GES01691.1"/>
    </source>
</evidence>
<keyword evidence="5" id="KW-1185">Reference proteome</keyword>
<evidence type="ECO:0000256" key="1">
    <source>
        <dbReference type="SAM" id="Coils"/>
    </source>
</evidence>
<dbReference type="Proteomes" id="UP000334990">
    <property type="component" value="Unassembled WGS sequence"/>
</dbReference>
<feature type="transmembrane region" description="Helical" evidence="3">
    <location>
        <begin position="205"/>
        <end position="227"/>
    </location>
</feature>
<gene>
    <name evidence="4" type="ORF">Acor_37550</name>
</gene>
<evidence type="ECO:0000256" key="3">
    <source>
        <dbReference type="SAM" id="Phobius"/>
    </source>
</evidence>
<keyword evidence="3" id="KW-0812">Transmembrane</keyword>
<keyword evidence="3" id="KW-0472">Membrane</keyword>
<name>A0A5M3W3H0_9ACTN</name>
<dbReference type="EMBL" id="BLAD01000052">
    <property type="protein sequence ID" value="GES01691.1"/>
    <property type="molecule type" value="Genomic_DNA"/>
</dbReference>
<keyword evidence="1" id="KW-0175">Coiled coil</keyword>
<organism evidence="4 5">
    <name type="scientific">Acrocarpospora corrugata</name>
    <dbReference type="NCBI Taxonomy" id="35763"/>
    <lineage>
        <taxon>Bacteria</taxon>
        <taxon>Bacillati</taxon>
        <taxon>Actinomycetota</taxon>
        <taxon>Actinomycetes</taxon>
        <taxon>Streptosporangiales</taxon>
        <taxon>Streptosporangiaceae</taxon>
        <taxon>Acrocarpospora</taxon>
    </lineage>
</organism>
<accession>A0A5M3W3H0</accession>
<dbReference type="RefSeq" id="WP_155337961.1">
    <property type="nucleotide sequence ID" value="NZ_BAAABN010000074.1"/>
</dbReference>
<comment type="caution">
    <text evidence="4">The sequence shown here is derived from an EMBL/GenBank/DDBJ whole genome shotgun (WGS) entry which is preliminary data.</text>
</comment>